<feature type="chain" id="PRO_5045878402" evidence="2">
    <location>
        <begin position="22"/>
        <end position="665"/>
    </location>
</feature>
<dbReference type="Proteomes" id="UP001165583">
    <property type="component" value="Unassembled WGS sequence"/>
</dbReference>
<keyword evidence="5" id="KW-1185">Reference proteome</keyword>
<feature type="domain" description="Peptidase S9 prolyl oligopeptidase catalytic" evidence="3">
    <location>
        <begin position="457"/>
        <end position="663"/>
    </location>
</feature>
<evidence type="ECO:0000259" key="3">
    <source>
        <dbReference type="Pfam" id="PF00326"/>
    </source>
</evidence>
<dbReference type="Pfam" id="PF00326">
    <property type="entry name" value="Peptidase_S9"/>
    <property type="match status" value="1"/>
</dbReference>
<proteinExistence type="predicted"/>
<evidence type="ECO:0000256" key="1">
    <source>
        <dbReference type="ARBA" id="ARBA00022801"/>
    </source>
</evidence>
<evidence type="ECO:0000313" key="5">
    <source>
        <dbReference type="Proteomes" id="UP001165583"/>
    </source>
</evidence>
<reference evidence="4" key="1">
    <citation type="submission" date="2022-09" db="EMBL/GenBank/DDBJ databases">
        <title>Novosphingobium sp. Nov., a polycyclic aromatic hydrocarbon-degrading bacterium isolated form mangrove sediments in HongKong.</title>
        <authorList>
            <person name="Hu Z."/>
        </authorList>
    </citation>
    <scope>NUCLEOTIDE SEQUENCE</scope>
    <source>
        <strain evidence="4">HK4-1</strain>
    </source>
</reference>
<keyword evidence="2" id="KW-0732">Signal</keyword>
<organism evidence="4 5">
    <name type="scientific">Novosphingobium mangrovi</name>
    <name type="common">ex Huang et al. 2023</name>
    <dbReference type="NCBI Taxonomy" id="2976432"/>
    <lineage>
        <taxon>Bacteria</taxon>
        <taxon>Pseudomonadati</taxon>
        <taxon>Pseudomonadota</taxon>
        <taxon>Alphaproteobacteria</taxon>
        <taxon>Sphingomonadales</taxon>
        <taxon>Sphingomonadaceae</taxon>
        <taxon>Novosphingobium</taxon>
    </lineage>
</organism>
<sequence length="665" mass="71681">MKNFAGLLLMGAGLVSSAAGAGTADGATAGQVAARFGALESIQQISLSPEGTKAAYITPFDDGAVLYVADLTVGGAPKAITRLLKENGRLSSCTWSTETRLICQVVFVDTHHVPMLTYTRVLALDSDGSNLLQLSSRTSTRALGVAQNGGWIIDWDLEGEPNKVLMTRDFVPENTINTRLASDAEGLGVEMVDIQSGRRRTVEKASLEANTYLSDGHGNVRIIGLHDVNGSGTLTGKLRYYYRKVGSRKWDELARLNVDGTVDEGFDPVAVDARSNSVFGFEVHDGYQGLYSVALDGSLEKRRILARTDVDVDGLVRIGRQNRVVGVSYATDRRRTEFFDPELNKLSQALHKALPGQPSIGFLDASRGETKLLLEASSDTDPGMVYLFDKASRKLEAVLPLRASLADFPLAPMKAITYPAADGTMIPAYLTLPLGSSGKNLPAIVMPHGGPSARDEWGFDWLAQFFAARGYAVLQPNYRGSSGYGAAWYKENGFKSWRTAIGDVNDAGRWLAGQGIAAQGKLAIVGWSYGGYAALQSAVLDPDLFKAIVAVAPVTDLEKLREESQGFTSSALVDKFIGHGPHVIEGSPARNAARIKAPVLMFHGDLDQNVGVAESRFMADKLRDAGKSVTYVEFKDLDHQLRSAAARTRVLSESDAFIRKNLGLK</sequence>
<accession>A0ABT2I7N7</accession>
<comment type="caution">
    <text evidence="4">The sequence shown here is derived from an EMBL/GenBank/DDBJ whole genome shotgun (WGS) entry which is preliminary data.</text>
</comment>
<dbReference type="InterPro" id="IPR029058">
    <property type="entry name" value="AB_hydrolase_fold"/>
</dbReference>
<gene>
    <name evidence="4" type="ORF">NZK81_14920</name>
</gene>
<dbReference type="PANTHER" id="PTHR42776:SF27">
    <property type="entry name" value="DIPEPTIDYL PEPTIDASE FAMILY MEMBER 6"/>
    <property type="match status" value="1"/>
</dbReference>
<dbReference type="SUPFAM" id="SSF82171">
    <property type="entry name" value="DPP6 N-terminal domain-like"/>
    <property type="match status" value="1"/>
</dbReference>
<name>A0ABT2I7N7_9SPHN</name>
<feature type="signal peptide" evidence="2">
    <location>
        <begin position="1"/>
        <end position="21"/>
    </location>
</feature>
<evidence type="ECO:0000256" key="2">
    <source>
        <dbReference type="SAM" id="SignalP"/>
    </source>
</evidence>
<dbReference type="RefSeq" id="WP_260046936.1">
    <property type="nucleotide sequence ID" value="NZ_JANZXA010000010.1"/>
</dbReference>
<dbReference type="PANTHER" id="PTHR42776">
    <property type="entry name" value="SERINE PEPTIDASE S9 FAMILY MEMBER"/>
    <property type="match status" value="1"/>
</dbReference>
<keyword evidence="1" id="KW-0378">Hydrolase</keyword>
<dbReference type="SUPFAM" id="SSF53474">
    <property type="entry name" value="alpha/beta-Hydrolases"/>
    <property type="match status" value="1"/>
</dbReference>
<dbReference type="InterPro" id="IPR001375">
    <property type="entry name" value="Peptidase_S9_cat"/>
</dbReference>
<protein>
    <submittedName>
        <fullName evidence="4">S9 family peptidase</fullName>
    </submittedName>
</protein>
<dbReference type="Gene3D" id="3.40.50.1820">
    <property type="entry name" value="alpha/beta hydrolase"/>
    <property type="match status" value="1"/>
</dbReference>
<dbReference type="EMBL" id="JANZXA010000010">
    <property type="protein sequence ID" value="MCT2400845.1"/>
    <property type="molecule type" value="Genomic_DNA"/>
</dbReference>
<evidence type="ECO:0000313" key="4">
    <source>
        <dbReference type="EMBL" id="MCT2400845.1"/>
    </source>
</evidence>